<evidence type="ECO:0000256" key="1">
    <source>
        <dbReference type="ARBA" id="ARBA00004123"/>
    </source>
</evidence>
<evidence type="ECO:0000313" key="9">
    <source>
        <dbReference type="EMBL" id="CAD7597030.1"/>
    </source>
</evidence>
<reference evidence="9" key="1">
    <citation type="submission" date="2020-11" db="EMBL/GenBank/DDBJ databases">
        <authorList>
            <person name="Tran Van P."/>
        </authorList>
    </citation>
    <scope>NUCLEOTIDE SEQUENCE</scope>
</reference>
<dbReference type="EMBL" id="OE841770">
    <property type="protein sequence ID" value="CAD7597030.1"/>
    <property type="molecule type" value="Genomic_DNA"/>
</dbReference>
<keyword evidence="5 7" id="KW-0804">Transcription</keyword>
<evidence type="ECO:0000256" key="5">
    <source>
        <dbReference type="ARBA" id="ARBA00023163"/>
    </source>
</evidence>
<accession>A0A7R9PNE3</accession>
<evidence type="ECO:0000256" key="3">
    <source>
        <dbReference type="ARBA" id="ARBA00023015"/>
    </source>
</evidence>
<keyword evidence="6 7" id="KW-0539">Nucleus</keyword>
<dbReference type="InterPro" id="IPR008831">
    <property type="entry name" value="Mediator_Med31"/>
</dbReference>
<dbReference type="Gene3D" id="1.10.10.1340">
    <property type="entry name" value="Mediator of RNA polymerase II, submodule Med31 (Soh1)"/>
    <property type="match status" value="2"/>
</dbReference>
<gene>
    <name evidence="9" type="ORF">TGEB3V08_LOCUS6631</name>
</gene>
<dbReference type="GO" id="GO:0006355">
    <property type="term" value="P:regulation of DNA-templated transcription"/>
    <property type="evidence" value="ECO:0007669"/>
    <property type="project" value="InterPro"/>
</dbReference>
<evidence type="ECO:0000256" key="2">
    <source>
        <dbReference type="ARBA" id="ARBA00006378"/>
    </source>
</evidence>
<evidence type="ECO:0000256" key="7">
    <source>
        <dbReference type="RuleBase" id="RU364129"/>
    </source>
</evidence>
<name>A0A7R9PNE3_TIMGE</name>
<keyword evidence="4 7" id="KW-0010">Activator</keyword>
<dbReference type="GO" id="GO:0016592">
    <property type="term" value="C:mediator complex"/>
    <property type="evidence" value="ECO:0007669"/>
    <property type="project" value="InterPro"/>
</dbReference>
<dbReference type="PANTHER" id="PTHR13186">
    <property type="entry name" value="MEDIATOR OF RNA POLYMERASE II TRANSCRIPTION SUBUNIT 31"/>
    <property type="match status" value="1"/>
</dbReference>
<comment type="function">
    <text evidence="7">Component of the Mediator complex, a coactivator involved in the regulated transcription of nearly all RNA polymerase II-dependent genes. Mediator functions as a bridge to convey information from gene-specific regulatory proteins to the basal RNA polymerase II transcription machinery. Mediator is recruited to promoters by direct interactions with regulatory proteins and serves as a scaffold for the assembly of a functional preinitiation complex with RNA polymerase II and the general transcription factors.</text>
</comment>
<sequence>MTAKNCFETDDQQLRFQAEQEFVQCLGDPNYLNFLAQRGYFKEKDQQRLRFQIELEFVQCLGFGSYSTYLRDTISFTSCSAPAILLPQYSPPLVTPSDLNSHPSPTVHPTEATIPLSAT</sequence>
<dbReference type="InterPro" id="IPR038089">
    <property type="entry name" value="Med31_sf"/>
</dbReference>
<evidence type="ECO:0000256" key="6">
    <source>
        <dbReference type="ARBA" id="ARBA00023242"/>
    </source>
</evidence>
<protein>
    <recommendedName>
        <fullName evidence="7">Mediator of RNA polymerase II transcription subunit 31</fullName>
    </recommendedName>
</protein>
<comment type="subunit">
    <text evidence="7">Component of the Mediator complex.</text>
</comment>
<evidence type="ECO:0000256" key="4">
    <source>
        <dbReference type="ARBA" id="ARBA00023159"/>
    </source>
</evidence>
<feature type="region of interest" description="Disordered" evidence="8">
    <location>
        <begin position="95"/>
        <end position="119"/>
    </location>
</feature>
<comment type="similarity">
    <text evidence="2 7">Belongs to the Mediator complex subunit 31 family.</text>
</comment>
<organism evidence="9">
    <name type="scientific">Timema genevievae</name>
    <name type="common">Walking stick</name>
    <dbReference type="NCBI Taxonomy" id="629358"/>
    <lineage>
        <taxon>Eukaryota</taxon>
        <taxon>Metazoa</taxon>
        <taxon>Ecdysozoa</taxon>
        <taxon>Arthropoda</taxon>
        <taxon>Hexapoda</taxon>
        <taxon>Insecta</taxon>
        <taxon>Pterygota</taxon>
        <taxon>Neoptera</taxon>
        <taxon>Polyneoptera</taxon>
        <taxon>Phasmatodea</taxon>
        <taxon>Timematodea</taxon>
        <taxon>Timematoidea</taxon>
        <taxon>Timematidae</taxon>
        <taxon>Timema</taxon>
    </lineage>
</organism>
<keyword evidence="3 7" id="KW-0805">Transcription regulation</keyword>
<evidence type="ECO:0000256" key="8">
    <source>
        <dbReference type="SAM" id="MobiDB-lite"/>
    </source>
</evidence>
<proteinExistence type="inferred from homology"/>
<dbReference type="Pfam" id="PF05669">
    <property type="entry name" value="Med31"/>
    <property type="match status" value="1"/>
</dbReference>
<comment type="subcellular location">
    <subcellularLocation>
        <location evidence="1 7">Nucleus</location>
    </subcellularLocation>
</comment>
<dbReference type="GO" id="GO:0003712">
    <property type="term" value="F:transcription coregulator activity"/>
    <property type="evidence" value="ECO:0007669"/>
    <property type="project" value="InterPro"/>
</dbReference>
<dbReference type="AlphaFoldDB" id="A0A7R9PNE3"/>